<name>A0ABN4CB72_9CORY</name>
<protein>
    <recommendedName>
        <fullName evidence="1">DUF6968 domain-containing protein</fullName>
    </recommendedName>
</protein>
<sequence length="111" mass="12009">MAFIETPVLQRVLQKLDGSSIEILVSAPVLEGQDWFTNWSIKGLEDGDVNLSSGGIDSMQSMMFALSAIGDRIAAEQQELLFMGSESLQLLRTAPPIEPDLWSASVQAPTA</sequence>
<dbReference type="GeneID" id="82876299"/>
<dbReference type="EMBL" id="CP004350">
    <property type="protein sequence ID" value="AHI18652.1"/>
    <property type="molecule type" value="Genomic_DNA"/>
</dbReference>
<dbReference type="Pfam" id="PF22302">
    <property type="entry name" value="DUF6968"/>
    <property type="match status" value="1"/>
</dbReference>
<evidence type="ECO:0000313" key="2">
    <source>
        <dbReference type="EMBL" id="AHI18652.1"/>
    </source>
</evidence>
<reference evidence="3" key="1">
    <citation type="submission" date="2013-02" db="EMBL/GenBank/DDBJ databases">
        <title>The complete genome sequence of Corynebacterium casei LMG S-19264 (=DSM 44701).</title>
        <authorList>
            <person name="Ruckert C."/>
            <person name="Albersmeier A."/>
            <person name="Kalinowski J."/>
        </authorList>
    </citation>
    <scope>NUCLEOTIDE SEQUENCE [LARGE SCALE GENOMIC DNA]</scope>
    <source>
        <strain evidence="3">LMG S-19264</strain>
    </source>
</reference>
<keyword evidence="3" id="KW-1185">Reference proteome</keyword>
<evidence type="ECO:0000259" key="1">
    <source>
        <dbReference type="Pfam" id="PF22302"/>
    </source>
</evidence>
<dbReference type="RefSeq" id="WP_006822433.1">
    <property type="nucleotide sequence ID" value="NZ_CP004350.1"/>
</dbReference>
<accession>A0ABN4CB72</accession>
<dbReference type="InterPro" id="IPR054241">
    <property type="entry name" value="DUF6968"/>
</dbReference>
<evidence type="ECO:0000313" key="3">
    <source>
        <dbReference type="Proteomes" id="UP000019226"/>
    </source>
</evidence>
<gene>
    <name evidence="2" type="ORF">CCASEI_00335</name>
</gene>
<organism evidence="2 3">
    <name type="scientific">Corynebacterium casei LMG S-19264</name>
    <dbReference type="NCBI Taxonomy" id="1285583"/>
    <lineage>
        <taxon>Bacteria</taxon>
        <taxon>Bacillati</taxon>
        <taxon>Actinomycetota</taxon>
        <taxon>Actinomycetes</taxon>
        <taxon>Mycobacteriales</taxon>
        <taxon>Corynebacteriaceae</taxon>
        <taxon>Corynebacterium</taxon>
    </lineage>
</organism>
<proteinExistence type="predicted"/>
<feature type="domain" description="DUF6968" evidence="1">
    <location>
        <begin position="11"/>
        <end position="78"/>
    </location>
</feature>
<dbReference type="Proteomes" id="UP000019226">
    <property type="component" value="Chromosome"/>
</dbReference>